<keyword evidence="2" id="KW-1185">Reference proteome</keyword>
<accession>F6AAU4</accession>
<evidence type="ECO:0000313" key="2">
    <source>
        <dbReference type="Proteomes" id="UP000000686"/>
    </source>
</evidence>
<dbReference type="AlphaFoldDB" id="F6AAU4"/>
<name>F6AAU4_PSEF1</name>
<protein>
    <submittedName>
        <fullName evidence="1">Uncharacterized protein</fullName>
    </submittedName>
</protein>
<sequence>MVSLIQPKSLIFNLEVALGRFGQIFVVRVSCITFKFIVPALFTCSSSSSGAFGGGR</sequence>
<dbReference type="EMBL" id="CP002727">
    <property type="protein sequence ID" value="AEF22147.1"/>
    <property type="molecule type" value="Genomic_DNA"/>
</dbReference>
<proteinExistence type="predicted"/>
<organism evidence="1 2">
    <name type="scientific">Pseudomonas fulva (strain 12-X)</name>
    <dbReference type="NCBI Taxonomy" id="743720"/>
    <lineage>
        <taxon>Bacteria</taxon>
        <taxon>Pseudomonadati</taxon>
        <taxon>Pseudomonadota</taxon>
        <taxon>Gammaproteobacteria</taxon>
        <taxon>Pseudomonadales</taxon>
        <taxon>Pseudomonadaceae</taxon>
        <taxon>Pseudomonas</taxon>
    </lineage>
</organism>
<dbReference type="HOGENOM" id="CLU_3010869_0_0_6"/>
<dbReference type="Proteomes" id="UP000000686">
    <property type="component" value="Chromosome"/>
</dbReference>
<reference evidence="1 2" key="1">
    <citation type="submission" date="2011-04" db="EMBL/GenBank/DDBJ databases">
        <title>Complete sequence of Pseudomonas fulva 12-X.</title>
        <authorList>
            <consortium name="US DOE Joint Genome Institute"/>
            <person name="Lucas S."/>
            <person name="Han J."/>
            <person name="Lapidus A."/>
            <person name="Cheng J.-F."/>
            <person name="Goodwin L."/>
            <person name="Pitluck S."/>
            <person name="Peters L."/>
            <person name="Mikhailova N."/>
            <person name="Pagani I."/>
            <person name="Davenport K."/>
            <person name="Han C."/>
            <person name="Tapia R."/>
            <person name="Land M."/>
            <person name="Hauser L."/>
            <person name="Kyrpides N."/>
            <person name="Ivanova N."/>
            <person name="Pagani I."/>
            <person name="Lcollab F.I."/>
            <person name="Woyke T."/>
        </authorList>
    </citation>
    <scope>NUCLEOTIDE SEQUENCE [LARGE SCALE GENOMIC DNA]</scope>
    <source>
        <strain evidence="2">12-X</strain>
    </source>
</reference>
<dbReference type="KEGG" id="pfv:Psefu_2178"/>
<gene>
    <name evidence="1" type="ordered locus">Psefu_2178</name>
</gene>
<evidence type="ECO:0000313" key="1">
    <source>
        <dbReference type="EMBL" id="AEF22147.1"/>
    </source>
</evidence>